<organism evidence="1 2">
    <name type="scientific">Microcosmobacter mediterraneus</name>
    <dbReference type="NCBI Taxonomy" id="3075607"/>
    <lineage>
        <taxon>Bacteria</taxon>
        <taxon>Pseudomonadati</taxon>
        <taxon>Bacteroidota</taxon>
        <taxon>Flavobacteriia</taxon>
        <taxon>Flavobacteriales</taxon>
        <taxon>Flavobacteriaceae</taxon>
        <taxon>Microcosmobacter</taxon>
    </lineage>
</organism>
<dbReference type="Gene3D" id="2.40.160.20">
    <property type="match status" value="1"/>
</dbReference>
<dbReference type="InterPro" id="IPR018550">
    <property type="entry name" value="Lipid-A_deacylase-rel"/>
</dbReference>
<evidence type="ECO:0000313" key="2">
    <source>
        <dbReference type="Proteomes" id="UP001259492"/>
    </source>
</evidence>
<comment type="caution">
    <text evidence="1">The sequence shown here is derived from an EMBL/GenBank/DDBJ whole genome shotgun (WGS) entry which is preliminary data.</text>
</comment>
<dbReference type="Pfam" id="PF09411">
    <property type="entry name" value="PagL"/>
    <property type="match status" value="1"/>
</dbReference>
<keyword evidence="2" id="KW-1185">Reference proteome</keyword>
<reference evidence="1 2" key="1">
    <citation type="submission" date="2023-09" db="EMBL/GenBank/DDBJ databases">
        <authorList>
            <person name="Rey-Velasco X."/>
        </authorList>
    </citation>
    <scope>NUCLEOTIDE SEQUENCE [LARGE SCALE GENOMIC DNA]</scope>
    <source>
        <strain evidence="1 2">W332</strain>
    </source>
</reference>
<sequence>MISTNRITSLNYSRKNNFILVILVSLFNVKSFSQELKIHKDTSSFFGAEILVGKTMEANTDFPETNLQLGFNINYTQNNITENKLWAPWLGFPKTGISFGIYDFGNTEKIGRAYTLMPFMEFNISKKWNLYTGVGLSFMDTQFNTITNPFNKAITTDLNWSFKSFFYYNLFKLKSTDFRLGLGYVHHSNGHTRLPNQGLNSFLASIAASFKSSEEQDVEELVINKTPTRQTYYSVRAGLGQNVLSEVFNDKKEVYSFAVSAGRIHNNTFKFGGGIYYRFYEHYYDYIKNDEELVNTMYPHFREDPFAYASNLGIFGTAELLLGHIGIEVDFGLNISKPFYKIDWMLNQGYDFVNSQGETIVVLGELDTYYEIKRTISSKLGLKYYFISNDKTPKHNFFIGAHINANLGQADFTELSFGYVRRFNLFNKK</sequence>
<name>A0ABU2YMC0_9FLAO</name>
<gene>
    <name evidence="1" type="ORF">RM697_11650</name>
</gene>
<evidence type="ECO:0000313" key="1">
    <source>
        <dbReference type="EMBL" id="MDT0559309.1"/>
    </source>
</evidence>
<dbReference type="GO" id="GO:0016787">
    <property type="term" value="F:hydrolase activity"/>
    <property type="evidence" value="ECO:0007669"/>
    <property type="project" value="UniProtKB-KW"/>
</dbReference>
<dbReference type="RefSeq" id="WP_311428075.1">
    <property type="nucleotide sequence ID" value="NZ_JAVRIA010000007.1"/>
</dbReference>
<protein>
    <submittedName>
        <fullName evidence="1">Acyloxyacyl hydrolase</fullName>
    </submittedName>
</protein>
<keyword evidence="1" id="KW-0378">Hydrolase</keyword>
<dbReference type="EMBL" id="JAVRIA010000007">
    <property type="protein sequence ID" value="MDT0559309.1"/>
    <property type="molecule type" value="Genomic_DNA"/>
</dbReference>
<proteinExistence type="predicted"/>
<accession>A0ABU2YMC0</accession>
<dbReference type="Proteomes" id="UP001259492">
    <property type="component" value="Unassembled WGS sequence"/>
</dbReference>